<accession>A0A672IZF1</accession>
<comment type="subunit">
    <text evidence="11">Component of the NDC80 complex, which is composed of ndc80, cdca1, spbc24 and spbc25. The NDC80 complex interacts with mis12 and zwint.</text>
</comment>
<dbReference type="Ensembl" id="ENSSFAT00005048867.1">
    <property type="protein sequence ID" value="ENSSFAP00005047271.1"/>
    <property type="gene ID" value="ENSSFAG00005022983.1"/>
</dbReference>
<dbReference type="InterPro" id="IPR013255">
    <property type="entry name" value="Spc25_C"/>
</dbReference>
<dbReference type="OrthoDB" id="6353017at2759"/>
<keyword evidence="15" id="KW-1185">Reference proteome</keyword>
<proteinExistence type="inferred from homology"/>
<reference evidence="14" key="3">
    <citation type="submission" date="2025-09" db="UniProtKB">
        <authorList>
            <consortium name="Ensembl"/>
        </authorList>
    </citation>
    <scope>IDENTIFICATION</scope>
</reference>
<feature type="domain" description="Chromosome segregation protein Spc25 C-terminal" evidence="13">
    <location>
        <begin position="165"/>
        <end position="231"/>
    </location>
</feature>
<evidence type="ECO:0000313" key="15">
    <source>
        <dbReference type="Proteomes" id="UP000472267"/>
    </source>
</evidence>
<evidence type="ECO:0000256" key="2">
    <source>
        <dbReference type="ARBA" id="ARBA00006379"/>
    </source>
</evidence>
<evidence type="ECO:0000259" key="13">
    <source>
        <dbReference type="Pfam" id="PF08234"/>
    </source>
</evidence>
<dbReference type="CDD" id="cd23784">
    <property type="entry name" value="RWD_Spc25"/>
    <property type="match status" value="1"/>
</dbReference>
<dbReference type="Pfam" id="PF08234">
    <property type="entry name" value="Spindle_Spc25"/>
    <property type="match status" value="1"/>
</dbReference>
<dbReference type="GO" id="GO:0031262">
    <property type="term" value="C:Ndc80 complex"/>
    <property type="evidence" value="ECO:0007669"/>
    <property type="project" value="InterPro"/>
</dbReference>
<organism evidence="14 15">
    <name type="scientific">Salarias fasciatus</name>
    <name type="common">Jewelled blenny</name>
    <name type="synonym">Blennius fasciatus</name>
    <dbReference type="NCBI Taxonomy" id="181472"/>
    <lineage>
        <taxon>Eukaryota</taxon>
        <taxon>Metazoa</taxon>
        <taxon>Chordata</taxon>
        <taxon>Craniata</taxon>
        <taxon>Vertebrata</taxon>
        <taxon>Euteleostomi</taxon>
        <taxon>Actinopterygii</taxon>
        <taxon>Neopterygii</taxon>
        <taxon>Teleostei</taxon>
        <taxon>Neoteleostei</taxon>
        <taxon>Acanthomorphata</taxon>
        <taxon>Ovalentaria</taxon>
        <taxon>Blenniimorphae</taxon>
        <taxon>Blenniiformes</taxon>
        <taxon>Blennioidei</taxon>
        <taxon>Blenniidae</taxon>
        <taxon>Salariinae</taxon>
        <taxon>Salarias</taxon>
    </lineage>
</organism>
<evidence type="ECO:0000256" key="11">
    <source>
        <dbReference type="ARBA" id="ARBA00065771"/>
    </source>
</evidence>
<evidence type="ECO:0000256" key="6">
    <source>
        <dbReference type="ARBA" id="ARBA00022776"/>
    </source>
</evidence>
<dbReference type="Proteomes" id="UP000472267">
    <property type="component" value="Chromosome 16"/>
</dbReference>
<keyword evidence="6 12" id="KW-0498">Mitosis</keyword>
<keyword evidence="12" id="KW-0995">Kinetochore</keyword>
<keyword evidence="12" id="KW-0539">Nucleus</keyword>
<dbReference type="GO" id="GO:0007059">
    <property type="term" value="P:chromosome segregation"/>
    <property type="evidence" value="ECO:0007669"/>
    <property type="project" value="InterPro"/>
</dbReference>
<evidence type="ECO:0000256" key="7">
    <source>
        <dbReference type="ARBA" id="ARBA00023054"/>
    </source>
</evidence>
<dbReference type="AlphaFoldDB" id="A0A672IZF1"/>
<dbReference type="OMA" id="HCENIER"/>
<evidence type="ECO:0000313" key="14">
    <source>
        <dbReference type="Ensembl" id="ENSSFAP00005047271.1"/>
    </source>
</evidence>
<dbReference type="FunFam" id="3.30.457.50:FF:000001">
    <property type="entry name" value="Probable kinetochore protein spc25"/>
    <property type="match status" value="1"/>
</dbReference>
<dbReference type="PANTHER" id="PTHR14281:SF0">
    <property type="entry name" value="KINETOCHORE PROTEIN SPC25"/>
    <property type="match status" value="1"/>
</dbReference>
<evidence type="ECO:0000256" key="10">
    <source>
        <dbReference type="ARBA" id="ARBA00045419"/>
    </source>
</evidence>
<evidence type="ECO:0000256" key="12">
    <source>
        <dbReference type="RuleBase" id="RU367150"/>
    </source>
</evidence>
<reference evidence="14" key="2">
    <citation type="submission" date="2025-08" db="UniProtKB">
        <authorList>
            <consortium name="Ensembl"/>
        </authorList>
    </citation>
    <scope>IDENTIFICATION</scope>
</reference>
<dbReference type="GO" id="GO:0051301">
    <property type="term" value="P:cell division"/>
    <property type="evidence" value="ECO:0007669"/>
    <property type="project" value="UniProtKB-UniRule"/>
</dbReference>
<gene>
    <name evidence="14" type="primary">spc25</name>
</gene>
<protein>
    <recommendedName>
        <fullName evidence="3 12">Kinetochore protein SPC25</fullName>
    </recommendedName>
</protein>
<evidence type="ECO:0000256" key="1">
    <source>
        <dbReference type="ARBA" id="ARBA00004584"/>
    </source>
</evidence>
<keyword evidence="5 12" id="KW-0132">Cell division</keyword>
<reference evidence="14" key="1">
    <citation type="submission" date="2019-06" db="EMBL/GenBank/DDBJ databases">
        <authorList>
            <consortium name="Wellcome Sanger Institute Data Sharing"/>
        </authorList>
    </citation>
    <scope>NUCLEOTIDE SEQUENCE [LARGE SCALE GENOMIC DNA]</scope>
</reference>
<dbReference type="GeneID" id="115403693"/>
<dbReference type="Gene3D" id="3.30.457.50">
    <property type="entry name" value="Chromosome segregation protein Spc25"/>
    <property type="match status" value="1"/>
</dbReference>
<comment type="function">
    <text evidence="10">Acts as a component of the essential kinetochore-associated NDC80 complex, which is required for chromosome segregation and spindle checkpoint activity. Required for kinetochore integrity and the organization of stable microtubule binding sites in the outer plate of the kinetochore. The NDC80 complex synergistically enhances the affinity of the SKA1 complex for microtubules and may allow the NDC80 complex to track depolymerizing microtubules.</text>
</comment>
<name>A0A672IZF1_SALFA</name>
<keyword evidence="9 12" id="KW-0137">Centromere</keyword>
<dbReference type="PANTHER" id="PTHR14281">
    <property type="entry name" value="KINETOCHORE PROTEIN SPC25-RELATED"/>
    <property type="match status" value="1"/>
</dbReference>
<evidence type="ECO:0000256" key="5">
    <source>
        <dbReference type="ARBA" id="ARBA00022618"/>
    </source>
</evidence>
<dbReference type="InterPro" id="IPR045143">
    <property type="entry name" value="Spc25"/>
</dbReference>
<sequence>MLSVTDPSMSDKFASAMEEIQQKHLKAFADITDMTAEFSQSHKQFVISAIDACLKKCRADETMFETIQAFKKELEWKQVSLTEKQHAISEVVSEIQDKEMQKDDIMQKIQKLKEEQTKRRELIVAQNKANKDRLKNLQKARYVFQDSLGLEIRSIAGKTDLKGEKLFQFVFRNIDPANEDSPYVVTMGMNENRQYQVVSSDPPLDCLPVLESRLQETNNLAAFLANIRREFISQARC</sequence>
<comment type="similarity">
    <text evidence="2 12">Belongs to the SPC25 family.</text>
</comment>
<keyword evidence="4 12" id="KW-0158">Chromosome</keyword>
<evidence type="ECO:0000256" key="4">
    <source>
        <dbReference type="ARBA" id="ARBA00022454"/>
    </source>
</evidence>
<dbReference type="GO" id="GO:0005634">
    <property type="term" value="C:nucleus"/>
    <property type="evidence" value="ECO:0007669"/>
    <property type="project" value="UniProtKB-SubCell"/>
</dbReference>
<evidence type="ECO:0000256" key="9">
    <source>
        <dbReference type="ARBA" id="ARBA00023328"/>
    </source>
</evidence>
<dbReference type="InParanoid" id="A0A672IZF1"/>
<keyword evidence="7" id="KW-0175">Coiled coil</keyword>
<keyword evidence="8 12" id="KW-0131">Cell cycle</keyword>
<evidence type="ECO:0000256" key="3">
    <source>
        <dbReference type="ARBA" id="ARBA00013692"/>
    </source>
</evidence>
<dbReference type="FunCoup" id="A0A672IZF1">
    <property type="interactions" value="211"/>
</dbReference>
<comment type="subcellular location">
    <subcellularLocation>
        <location evidence="1">Chromosome</location>
        <location evidence="1">Centromere</location>
    </subcellularLocation>
    <subcellularLocation>
        <location evidence="12">Nucleus</location>
    </subcellularLocation>
    <subcellularLocation>
        <location evidence="12">Chromosome</location>
        <location evidence="12">Centromere</location>
        <location evidence="12">Kinetochore</location>
    </subcellularLocation>
</comment>
<dbReference type="CTD" id="57405"/>
<dbReference type="RefSeq" id="XP_029968530.1">
    <property type="nucleotide sequence ID" value="XM_030112670.1"/>
</dbReference>
<evidence type="ECO:0000256" key="8">
    <source>
        <dbReference type="ARBA" id="ARBA00023306"/>
    </source>
</evidence>